<accession>A0A4Y2FV17</accession>
<feature type="non-terminal residue" evidence="2">
    <location>
        <position position="63"/>
    </location>
</feature>
<feature type="region of interest" description="Disordered" evidence="1">
    <location>
        <begin position="41"/>
        <end position="63"/>
    </location>
</feature>
<name>A0A4Y2FV17_ARAVE</name>
<reference evidence="2 3" key="1">
    <citation type="journal article" date="2019" name="Sci. Rep.">
        <title>Orb-weaving spider Araneus ventricosus genome elucidates the spidroin gene catalogue.</title>
        <authorList>
            <person name="Kono N."/>
            <person name="Nakamura H."/>
            <person name="Ohtoshi R."/>
            <person name="Moran D.A.P."/>
            <person name="Shinohara A."/>
            <person name="Yoshida Y."/>
            <person name="Fujiwara M."/>
            <person name="Mori M."/>
            <person name="Tomita M."/>
            <person name="Arakawa K."/>
        </authorList>
    </citation>
    <scope>NUCLEOTIDE SEQUENCE [LARGE SCALE GENOMIC DNA]</scope>
</reference>
<gene>
    <name evidence="2" type="ORF">AVEN_15562_1</name>
</gene>
<dbReference type="AlphaFoldDB" id="A0A4Y2FV17"/>
<evidence type="ECO:0000256" key="1">
    <source>
        <dbReference type="SAM" id="MobiDB-lite"/>
    </source>
</evidence>
<evidence type="ECO:0000313" key="2">
    <source>
        <dbReference type="EMBL" id="GBM44228.1"/>
    </source>
</evidence>
<organism evidence="2 3">
    <name type="scientific">Araneus ventricosus</name>
    <name type="common">Orbweaver spider</name>
    <name type="synonym">Epeira ventricosa</name>
    <dbReference type="NCBI Taxonomy" id="182803"/>
    <lineage>
        <taxon>Eukaryota</taxon>
        <taxon>Metazoa</taxon>
        <taxon>Ecdysozoa</taxon>
        <taxon>Arthropoda</taxon>
        <taxon>Chelicerata</taxon>
        <taxon>Arachnida</taxon>
        <taxon>Araneae</taxon>
        <taxon>Araneomorphae</taxon>
        <taxon>Entelegynae</taxon>
        <taxon>Araneoidea</taxon>
        <taxon>Araneidae</taxon>
        <taxon>Araneus</taxon>
    </lineage>
</organism>
<keyword evidence="3" id="KW-1185">Reference proteome</keyword>
<comment type="caution">
    <text evidence="2">The sequence shown here is derived from an EMBL/GenBank/DDBJ whole genome shotgun (WGS) entry which is preliminary data.</text>
</comment>
<proteinExistence type="predicted"/>
<dbReference type="EMBL" id="BGPR01001058">
    <property type="protein sequence ID" value="GBM44228.1"/>
    <property type="molecule type" value="Genomic_DNA"/>
</dbReference>
<sequence>MKKRSGFVILSNRWIFNTVVFDFRTLGWGRKLLAQILPWSSDSESKLRSPSPNSTRKPSLSLE</sequence>
<dbReference type="Proteomes" id="UP000499080">
    <property type="component" value="Unassembled WGS sequence"/>
</dbReference>
<evidence type="ECO:0000313" key="3">
    <source>
        <dbReference type="Proteomes" id="UP000499080"/>
    </source>
</evidence>
<protein>
    <submittedName>
        <fullName evidence="2">Uncharacterized protein</fullName>
    </submittedName>
</protein>